<keyword evidence="2" id="KW-1185">Reference proteome</keyword>
<name>A0A1Y6F3P8_9SPHN</name>
<reference evidence="2" key="1">
    <citation type="submission" date="2017-04" db="EMBL/GenBank/DDBJ databases">
        <authorList>
            <person name="Varghese N."/>
            <person name="Submissions S."/>
        </authorList>
    </citation>
    <scope>NUCLEOTIDE SEQUENCE [LARGE SCALE GENOMIC DNA]</scope>
</reference>
<organism evidence="1 2">
    <name type="scientific">Altererythrobacter xiamenensis</name>
    <dbReference type="NCBI Taxonomy" id="1316679"/>
    <lineage>
        <taxon>Bacteria</taxon>
        <taxon>Pseudomonadati</taxon>
        <taxon>Pseudomonadota</taxon>
        <taxon>Alphaproteobacteria</taxon>
        <taxon>Sphingomonadales</taxon>
        <taxon>Erythrobacteraceae</taxon>
        <taxon>Altererythrobacter</taxon>
    </lineage>
</organism>
<evidence type="ECO:0000313" key="2">
    <source>
        <dbReference type="Proteomes" id="UP000194420"/>
    </source>
</evidence>
<accession>A0A1Y6F3P8</accession>
<dbReference type="EMBL" id="FXWG01000002">
    <property type="protein sequence ID" value="SMQ69504.1"/>
    <property type="molecule type" value="Genomic_DNA"/>
</dbReference>
<proteinExistence type="predicted"/>
<protein>
    <submittedName>
        <fullName evidence="1">Uncharacterized protein</fullName>
    </submittedName>
</protein>
<dbReference type="AlphaFoldDB" id="A0A1Y6F3P8"/>
<sequence length="72" mass="8043">MTFAVSKGHWDKRSEGEIENTDQRPMRFRYLGVSIPFSVSNGLLALDEQKVAIIVRNDFLPIATDGCGMIAE</sequence>
<dbReference type="RefSeq" id="WP_086437571.1">
    <property type="nucleotide sequence ID" value="NZ_FXWG01000002.1"/>
</dbReference>
<dbReference type="Proteomes" id="UP000194420">
    <property type="component" value="Unassembled WGS sequence"/>
</dbReference>
<gene>
    <name evidence="1" type="ORF">SAMN06297468_1691</name>
</gene>
<evidence type="ECO:0000313" key="1">
    <source>
        <dbReference type="EMBL" id="SMQ69504.1"/>
    </source>
</evidence>